<keyword evidence="2" id="KW-0175">Coiled coil</keyword>
<feature type="compositionally biased region" description="Polar residues" evidence="3">
    <location>
        <begin position="175"/>
        <end position="186"/>
    </location>
</feature>
<reference evidence="5 6" key="1">
    <citation type="submission" date="2014-05" db="EMBL/GenBank/DDBJ databases">
        <title>Draft genome sequence of a rare smut relative, Tilletiaria anomala UBC 951.</title>
        <authorList>
            <consortium name="DOE Joint Genome Institute"/>
            <person name="Toome M."/>
            <person name="Kuo A."/>
            <person name="Henrissat B."/>
            <person name="Lipzen A."/>
            <person name="Tritt A."/>
            <person name="Yoshinaga Y."/>
            <person name="Zane M."/>
            <person name="Barry K."/>
            <person name="Grigoriev I.V."/>
            <person name="Spatafora J.W."/>
            <person name="Aimea M.C."/>
        </authorList>
    </citation>
    <scope>NUCLEOTIDE SEQUENCE [LARGE SCALE GENOMIC DNA]</scope>
    <source>
        <strain evidence="5 6">UBC 951</strain>
    </source>
</reference>
<feature type="compositionally biased region" description="Low complexity" evidence="3">
    <location>
        <begin position="55"/>
        <end position="66"/>
    </location>
</feature>
<dbReference type="PANTHER" id="PTHR19305">
    <property type="entry name" value="SYNAPTOSOMAL ASSOCIATED PROTEIN"/>
    <property type="match status" value="1"/>
</dbReference>
<dbReference type="FunCoup" id="A0A066WFV1">
    <property type="interactions" value="19"/>
</dbReference>
<feature type="region of interest" description="Disordered" evidence="3">
    <location>
        <begin position="291"/>
        <end position="332"/>
    </location>
</feature>
<sequence length="410" mass="44072">MGLFKKNKNSESGAGPAQGSGTGYQARYNPPPNPGSRNLPPPGAQQPGAAGGWHQYNQPYGAQNNQYGGGYGGANQRDSGAPNGYGTPAGGDGGSGYGTGYGAQGRGGYSQGSHGGHTTQAQIENEYGAGSRQGGYGGGGSAYDEYGPSGEQQDQQQQEERTESDEEVEAVKQQMRFTKQESLSATRNALRMAREAEETATNSMMRLGDQSEKLADTERNLDLSKAYAGRADDNAKEIVALNRSIFRPNIQFDKKAKRAAEEARIINRHVDEREEREALRAETLAARNRVDQSLGAPGSGAGGGGRFDRFAGGRFGSKDKDGPLQDAKATKLAQRSRYQFEATASDDELEDELDENLDEISRLSGRLNQLGRAMGGEIDAQNERLRRLQDKTTNLDTKVFSSTQRLGNIK</sequence>
<accession>A0A066WFV1</accession>
<dbReference type="Proteomes" id="UP000027361">
    <property type="component" value="Unassembled WGS sequence"/>
</dbReference>
<dbReference type="PANTHER" id="PTHR19305:SF9">
    <property type="entry name" value="SYNAPTOSOMAL-ASSOCIATED PROTEIN 29"/>
    <property type="match status" value="1"/>
</dbReference>
<proteinExistence type="inferred from homology"/>
<dbReference type="CDD" id="cd15886">
    <property type="entry name" value="SNARE_SEC9N"/>
    <property type="match status" value="1"/>
</dbReference>
<organism evidence="5 6">
    <name type="scientific">Tilletiaria anomala (strain ATCC 24038 / CBS 436.72 / UBC 951)</name>
    <dbReference type="NCBI Taxonomy" id="1037660"/>
    <lineage>
        <taxon>Eukaryota</taxon>
        <taxon>Fungi</taxon>
        <taxon>Dikarya</taxon>
        <taxon>Basidiomycota</taxon>
        <taxon>Ustilaginomycotina</taxon>
        <taxon>Exobasidiomycetes</taxon>
        <taxon>Georgefischeriales</taxon>
        <taxon>Tilletiariaceae</taxon>
        <taxon>Tilletiaria</taxon>
    </lineage>
</organism>
<dbReference type="GO" id="GO:0031201">
    <property type="term" value="C:SNARE complex"/>
    <property type="evidence" value="ECO:0007669"/>
    <property type="project" value="TreeGrafter"/>
</dbReference>
<feature type="compositionally biased region" description="Basic and acidic residues" evidence="3">
    <location>
        <begin position="306"/>
        <end position="323"/>
    </location>
</feature>
<dbReference type="PROSITE" id="PS50192">
    <property type="entry name" value="T_SNARE"/>
    <property type="match status" value="1"/>
</dbReference>
<dbReference type="OMA" id="TNQRMER"/>
<feature type="region of interest" description="Disordered" evidence="3">
    <location>
        <begin position="1"/>
        <end position="186"/>
    </location>
</feature>
<evidence type="ECO:0000256" key="2">
    <source>
        <dbReference type="SAM" id="Coils"/>
    </source>
</evidence>
<comment type="similarity">
    <text evidence="1">Belongs to the SNAP-25 family.</text>
</comment>
<protein>
    <recommendedName>
        <fullName evidence="4">t-SNARE coiled-coil homology domain-containing protein</fullName>
    </recommendedName>
</protein>
<dbReference type="GO" id="GO:0006906">
    <property type="term" value="P:vesicle fusion"/>
    <property type="evidence" value="ECO:0007669"/>
    <property type="project" value="TreeGrafter"/>
</dbReference>
<dbReference type="SUPFAM" id="SSF58038">
    <property type="entry name" value="SNARE fusion complex"/>
    <property type="match status" value="2"/>
</dbReference>
<evidence type="ECO:0000256" key="1">
    <source>
        <dbReference type="ARBA" id="ARBA00009480"/>
    </source>
</evidence>
<dbReference type="GO" id="GO:0005886">
    <property type="term" value="C:plasma membrane"/>
    <property type="evidence" value="ECO:0007669"/>
    <property type="project" value="TreeGrafter"/>
</dbReference>
<name>A0A066WFV1_TILAU</name>
<comment type="caution">
    <text evidence="5">The sequence shown here is derived from an EMBL/GenBank/DDBJ whole genome shotgun (WGS) entry which is preliminary data.</text>
</comment>
<evidence type="ECO:0000313" key="5">
    <source>
        <dbReference type="EMBL" id="KDN52681.1"/>
    </source>
</evidence>
<evidence type="ECO:0000259" key="4">
    <source>
        <dbReference type="PROSITE" id="PS50192"/>
    </source>
</evidence>
<dbReference type="EMBL" id="JMSN01000007">
    <property type="protein sequence ID" value="KDN52681.1"/>
    <property type="molecule type" value="Genomic_DNA"/>
</dbReference>
<feature type="region of interest" description="Disordered" evidence="3">
    <location>
        <begin position="194"/>
        <end position="213"/>
    </location>
</feature>
<evidence type="ECO:0000313" key="6">
    <source>
        <dbReference type="Proteomes" id="UP000027361"/>
    </source>
</evidence>
<dbReference type="GO" id="GO:0019905">
    <property type="term" value="F:syntaxin binding"/>
    <property type="evidence" value="ECO:0007669"/>
    <property type="project" value="TreeGrafter"/>
</dbReference>
<dbReference type="RefSeq" id="XP_013245520.1">
    <property type="nucleotide sequence ID" value="XM_013390066.1"/>
</dbReference>
<dbReference type="HOGENOM" id="CLU_020823_0_0_1"/>
<feature type="compositionally biased region" description="Gly residues" evidence="3">
    <location>
        <begin position="131"/>
        <end position="141"/>
    </location>
</feature>
<dbReference type="SMART" id="SM00397">
    <property type="entry name" value="t_SNARE"/>
    <property type="match status" value="2"/>
</dbReference>
<dbReference type="InParanoid" id="A0A066WFV1"/>
<feature type="compositionally biased region" description="Pro residues" evidence="3">
    <location>
        <begin position="29"/>
        <end position="44"/>
    </location>
</feature>
<dbReference type="GeneID" id="25262797"/>
<feature type="compositionally biased region" description="Low complexity" evidence="3">
    <location>
        <begin position="142"/>
        <end position="156"/>
    </location>
</feature>
<dbReference type="GO" id="GO:0006887">
    <property type="term" value="P:exocytosis"/>
    <property type="evidence" value="ECO:0007669"/>
    <property type="project" value="TreeGrafter"/>
</dbReference>
<feature type="compositionally biased region" description="Gly residues" evidence="3">
    <location>
        <begin position="87"/>
        <end position="115"/>
    </location>
</feature>
<dbReference type="Gene3D" id="1.20.5.110">
    <property type="match status" value="2"/>
</dbReference>
<dbReference type="GO" id="GO:0005484">
    <property type="term" value="F:SNAP receptor activity"/>
    <property type="evidence" value="ECO:0007669"/>
    <property type="project" value="TreeGrafter"/>
</dbReference>
<keyword evidence="6" id="KW-1185">Reference proteome</keyword>
<feature type="domain" description="T-SNARE coiled-coil homology" evidence="4">
    <location>
        <begin position="347"/>
        <end position="409"/>
    </location>
</feature>
<dbReference type="AlphaFoldDB" id="A0A066WFV1"/>
<dbReference type="InterPro" id="IPR000727">
    <property type="entry name" value="T_SNARE_dom"/>
</dbReference>
<feature type="coiled-coil region" evidence="2">
    <location>
        <begin position="346"/>
        <end position="398"/>
    </location>
</feature>
<dbReference type="STRING" id="1037660.A0A066WFV1"/>
<evidence type="ECO:0000256" key="3">
    <source>
        <dbReference type="SAM" id="MobiDB-lite"/>
    </source>
</evidence>
<gene>
    <name evidence="5" type="ORF">K437DRAFT_231744</name>
</gene>
<dbReference type="OrthoDB" id="18679at2759"/>